<gene>
    <name evidence="7" type="primary">hrpB</name>
    <name evidence="7" type="ORF">F7D25_09240</name>
</gene>
<dbReference type="Gene3D" id="3.40.50.300">
    <property type="entry name" value="P-loop containing nucleotide triphosphate hydrolases"/>
    <property type="match status" value="2"/>
</dbReference>
<keyword evidence="3 7" id="KW-0347">Helicase</keyword>
<dbReference type="InterPro" id="IPR010225">
    <property type="entry name" value="HrpB"/>
</dbReference>
<evidence type="ECO:0000259" key="5">
    <source>
        <dbReference type="PROSITE" id="PS51192"/>
    </source>
</evidence>
<dbReference type="Pfam" id="PF00271">
    <property type="entry name" value="Helicase_C"/>
    <property type="match status" value="1"/>
</dbReference>
<dbReference type="Proteomes" id="UP000477980">
    <property type="component" value="Unassembled WGS sequence"/>
</dbReference>
<dbReference type="SMART" id="SM00847">
    <property type="entry name" value="HA2"/>
    <property type="match status" value="1"/>
</dbReference>
<dbReference type="Pfam" id="PF04408">
    <property type="entry name" value="WHD_HA2"/>
    <property type="match status" value="1"/>
</dbReference>
<dbReference type="InterPro" id="IPR048333">
    <property type="entry name" value="HA2_WH"/>
</dbReference>
<dbReference type="PROSITE" id="PS51192">
    <property type="entry name" value="HELICASE_ATP_BIND_1"/>
    <property type="match status" value="1"/>
</dbReference>
<evidence type="ECO:0000259" key="6">
    <source>
        <dbReference type="PROSITE" id="PS51194"/>
    </source>
</evidence>
<dbReference type="SMART" id="SM00490">
    <property type="entry name" value="HELICc"/>
    <property type="match status" value="1"/>
</dbReference>
<dbReference type="PROSITE" id="PS51194">
    <property type="entry name" value="HELICASE_CTER"/>
    <property type="match status" value="1"/>
</dbReference>
<dbReference type="GO" id="GO:0004386">
    <property type="term" value="F:helicase activity"/>
    <property type="evidence" value="ECO:0007669"/>
    <property type="project" value="UniProtKB-KW"/>
</dbReference>
<dbReference type="PANTHER" id="PTHR43519">
    <property type="entry name" value="ATP-DEPENDENT RNA HELICASE HRPB"/>
    <property type="match status" value="1"/>
</dbReference>
<dbReference type="CDD" id="cd17990">
    <property type="entry name" value="DEXHc_HrpB"/>
    <property type="match status" value="1"/>
</dbReference>
<dbReference type="SUPFAM" id="SSF52540">
    <property type="entry name" value="P-loop containing nucleoside triphosphate hydrolases"/>
    <property type="match status" value="1"/>
</dbReference>
<dbReference type="GO" id="GO:0005524">
    <property type="term" value="F:ATP binding"/>
    <property type="evidence" value="ECO:0007669"/>
    <property type="project" value="UniProtKB-KW"/>
</dbReference>
<feature type="domain" description="Helicase C-terminal" evidence="6">
    <location>
        <begin position="228"/>
        <end position="398"/>
    </location>
</feature>
<name>A0A6G1VM62_9BACT</name>
<keyword evidence="4" id="KW-0067">ATP-binding</keyword>
<dbReference type="Pfam" id="PF00270">
    <property type="entry name" value="DEAD"/>
    <property type="match status" value="1"/>
</dbReference>
<evidence type="ECO:0000256" key="1">
    <source>
        <dbReference type="ARBA" id="ARBA00022741"/>
    </source>
</evidence>
<evidence type="ECO:0000256" key="3">
    <source>
        <dbReference type="ARBA" id="ARBA00022806"/>
    </source>
</evidence>
<protein>
    <submittedName>
        <fullName evidence="7">ATP-dependent helicase HrpB</fullName>
    </submittedName>
</protein>
<dbReference type="PANTHER" id="PTHR43519:SF1">
    <property type="entry name" value="ATP-DEPENDENT RNA HELICASE HRPB"/>
    <property type="match status" value="1"/>
</dbReference>
<dbReference type="InterPro" id="IPR027417">
    <property type="entry name" value="P-loop_NTPase"/>
</dbReference>
<dbReference type="NCBIfam" id="TIGR01970">
    <property type="entry name" value="DEAH_box_HrpB"/>
    <property type="match status" value="1"/>
</dbReference>
<dbReference type="AlphaFoldDB" id="A0A6G1VM62"/>
<proteinExistence type="predicted"/>
<dbReference type="FunFam" id="3.40.50.300:FF:002125">
    <property type="entry name" value="ATP-dependent helicase HrpB"/>
    <property type="match status" value="1"/>
</dbReference>
<dbReference type="Gene3D" id="1.20.120.1080">
    <property type="match status" value="1"/>
</dbReference>
<dbReference type="SMART" id="SM00487">
    <property type="entry name" value="DEXDc"/>
    <property type="match status" value="1"/>
</dbReference>
<evidence type="ECO:0000256" key="2">
    <source>
        <dbReference type="ARBA" id="ARBA00022801"/>
    </source>
</evidence>
<dbReference type="InterPro" id="IPR013689">
    <property type="entry name" value="RNA_helicase_ATP-dep_HrpB_C"/>
</dbReference>
<dbReference type="PIRSF" id="PIRSF005496">
    <property type="entry name" value="ATP_hel_hrpB"/>
    <property type="match status" value="1"/>
</dbReference>
<dbReference type="InterPro" id="IPR001650">
    <property type="entry name" value="Helicase_C-like"/>
</dbReference>
<dbReference type="InterPro" id="IPR011545">
    <property type="entry name" value="DEAD/DEAH_box_helicase_dom"/>
</dbReference>
<dbReference type="OrthoDB" id="9808833at2"/>
<dbReference type="Pfam" id="PF08482">
    <property type="entry name" value="HrpB_C"/>
    <property type="match status" value="1"/>
</dbReference>
<dbReference type="InterPro" id="IPR007502">
    <property type="entry name" value="Helicase-assoc_dom"/>
</dbReference>
<dbReference type="RefSeq" id="WP_153090481.1">
    <property type="nucleotide sequence ID" value="NZ_VZAH01000090.1"/>
</dbReference>
<keyword evidence="2" id="KW-0378">Hydrolase</keyword>
<feature type="domain" description="Helicase ATP-binding" evidence="5">
    <location>
        <begin position="23"/>
        <end position="185"/>
    </location>
</feature>
<evidence type="ECO:0000256" key="4">
    <source>
        <dbReference type="ARBA" id="ARBA00022840"/>
    </source>
</evidence>
<dbReference type="CDD" id="cd18791">
    <property type="entry name" value="SF2_C_RHA"/>
    <property type="match status" value="1"/>
</dbReference>
<sequence>MNYDRIKQQAGHLPAFQIADAINSTLKESTNLVVTAPPGAGKSTILPLTLLGATPQGKILMLEPRRLAARQIAERMASILGEPVGKTVGYRVRFENKVSSETRIEVLTEGILTWMLIHDATLEGVSAVIFDEFHERSINSDLALALTRQAQEIIRPDLKIIIMSATIDASAICEALQAPLIESEGRMFPVETVYSETDIARYDIYKEVAATILKAADRYAGDILAFLPGQSEILKCKEILDASLSRAAASSSASASLSAASSSAAELTIPQVYPLYGNLPPEKQRLAIAPSKEGERKIVLATPIAETSLTIEGVRIVVDSGLCRKLVYDARTGLSHLETVTISKDMATQRKGRAGRVAEGICYRLWTQTSEHLMEDQRRPEIEEADLTSMVLDIAAFGENNPQSLLWLTPPSSSNLLNAKELLLSLEAIEPDGSITPLGRKMATLPCHPRIAKMMMSSESSALKALACDVAALLEEKDPMSDSEDSDMALRLSILRSQRQKNSLGRWARIAQIAQEYRRMLKVKEDNEPVDAEEVGRLIALAYPERIAMAIDNIGHFRMSNGKTLFIDSSDAMSAQQWLAIASLNVSAQPSGPNASTPLPSSGKAGRVFLSAPVNINDLPTHEFDNISWDSKAGMIRMQREQRIGTLVVDSKPLQDADKQQIIHILCTAIRKEGLSMLDWNEDVQRLQRRVAQVREWHPEMELPDLSTAHLMETAGEWLPFYLDQGGKLKTSTAELRKLNLQEILWAQIPYEQQQEIDRLAPTHIVVPSGSHIRIDYRQGAEAPILSVRLQECFGMTQTPAVDDGRQPLLLELLSPGFKPVQLTQDLASFWQSTYFEVRKELKRRYPKHFWPENPLESEAVRGVKRKK</sequence>
<keyword evidence="1" id="KW-0547">Nucleotide-binding</keyword>
<dbReference type="EMBL" id="VZAH01000090">
    <property type="protein sequence ID" value="MQP14587.1"/>
    <property type="molecule type" value="Genomic_DNA"/>
</dbReference>
<organism evidence="7 8">
    <name type="scientific">Segatella copri</name>
    <dbReference type="NCBI Taxonomy" id="165179"/>
    <lineage>
        <taxon>Bacteria</taxon>
        <taxon>Pseudomonadati</taxon>
        <taxon>Bacteroidota</taxon>
        <taxon>Bacteroidia</taxon>
        <taxon>Bacteroidales</taxon>
        <taxon>Prevotellaceae</taxon>
        <taxon>Segatella</taxon>
    </lineage>
</organism>
<evidence type="ECO:0000313" key="7">
    <source>
        <dbReference type="EMBL" id="MQP14587.1"/>
    </source>
</evidence>
<dbReference type="GO" id="GO:0016787">
    <property type="term" value="F:hydrolase activity"/>
    <property type="evidence" value="ECO:0007669"/>
    <property type="project" value="UniProtKB-KW"/>
</dbReference>
<comment type="caution">
    <text evidence="7">The sequence shown here is derived from an EMBL/GenBank/DDBJ whole genome shotgun (WGS) entry which is preliminary data.</text>
</comment>
<accession>A0A6G1VM62</accession>
<evidence type="ECO:0000313" key="8">
    <source>
        <dbReference type="Proteomes" id="UP000477980"/>
    </source>
</evidence>
<dbReference type="InterPro" id="IPR049614">
    <property type="entry name" value="HrpB_DEXH"/>
</dbReference>
<dbReference type="GO" id="GO:0003676">
    <property type="term" value="F:nucleic acid binding"/>
    <property type="evidence" value="ECO:0007669"/>
    <property type="project" value="InterPro"/>
</dbReference>
<reference evidence="7 8" key="1">
    <citation type="submission" date="2019-09" db="EMBL/GenBank/DDBJ databases">
        <title>Distinct polysaccharide growth profiles of human intestinal Prevotella copri isolates.</title>
        <authorList>
            <person name="Fehlner-Peach H."/>
            <person name="Magnabosco C."/>
            <person name="Raghavan V."/>
            <person name="Scher J.U."/>
            <person name="Tett A."/>
            <person name="Cox L.M."/>
            <person name="Gottsegen C."/>
            <person name="Watters A."/>
            <person name="Wiltshire- Gordon J.D."/>
            <person name="Segata N."/>
            <person name="Bonneau R."/>
            <person name="Littman D.R."/>
        </authorList>
    </citation>
    <scope>NUCLEOTIDE SEQUENCE [LARGE SCALE GENOMIC DNA]</scope>
    <source>
        <strain evidence="8">iAA917</strain>
    </source>
</reference>
<dbReference type="InterPro" id="IPR014001">
    <property type="entry name" value="Helicase_ATP-bd"/>
</dbReference>